<dbReference type="Proteomes" id="UP000249590">
    <property type="component" value="Unassembled WGS sequence"/>
</dbReference>
<dbReference type="CDD" id="cd08898">
    <property type="entry name" value="SRPBCC_CalC_Aha1-like_5"/>
    <property type="match status" value="1"/>
</dbReference>
<dbReference type="EMBL" id="QHHQ01000001">
    <property type="protein sequence ID" value="RAI03290.1"/>
    <property type="molecule type" value="Genomic_DNA"/>
</dbReference>
<evidence type="ECO:0000256" key="1">
    <source>
        <dbReference type="ARBA" id="ARBA00006817"/>
    </source>
</evidence>
<feature type="domain" description="Activator of Hsp90 ATPase homologue 1/2-like C-terminal" evidence="2">
    <location>
        <begin position="12"/>
        <end position="145"/>
    </location>
</feature>
<gene>
    <name evidence="3" type="ORF">DLJ53_01860</name>
</gene>
<evidence type="ECO:0000313" key="3">
    <source>
        <dbReference type="EMBL" id="RAI03290.1"/>
    </source>
</evidence>
<evidence type="ECO:0000259" key="2">
    <source>
        <dbReference type="Pfam" id="PF08327"/>
    </source>
</evidence>
<dbReference type="SUPFAM" id="SSF55961">
    <property type="entry name" value="Bet v1-like"/>
    <property type="match status" value="1"/>
</dbReference>
<reference evidence="3 4" key="1">
    <citation type="submission" date="2018-05" db="EMBL/GenBank/DDBJ databases">
        <title>Acuticoccus sediminis sp. nov., isolated from deep-sea sediment of Indian Ocean.</title>
        <authorList>
            <person name="Liu X."/>
            <person name="Lai Q."/>
            <person name="Du Y."/>
            <person name="Sun F."/>
            <person name="Zhang X."/>
            <person name="Wang S."/>
            <person name="Shao Z."/>
        </authorList>
    </citation>
    <scope>NUCLEOTIDE SEQUENCE [LARGE SCALE GENOMIC DNA]</scope>
    <source>
        <strain evidence="3 4">PTG4-2</strain>
    </source>
</reference>
<dbReference type="InterPro" id="IPR023393">
    <property type="entry name" value="START-like_dom_sf"/>
</dbReference>
<sequence>MTDAIEKTILLDAPVERVWRAVTDAREFGTWFRVALEGPFVPGRSVAGQITYPGYEHHRLVATVETMEEPRYFAFRWEPEPDTAGGGGGDPATLVEFTLAPEGTGTRLTLRESGFNALPAHKRDEALRRNDGGWDIQMQNIADHLSGSAAAPRA</sequence>
<dbReference type="GO" id="GO:0008168">
    <property type="term" value="F:methyltransferase activity"/>
    <property type="evidence" value="ECO:0007669"/>
    <property type="project" value="UniProtKB-KW"/>
</dbReference>
<keyword evidence="3" id="KW-0808">Transferase</keyword>
<dbReference type="InterPro" id="IPR013538">
    <property type="entry name" value="ASHA1/2-like_C"/>
</dbReference>
<dbReference type="GO" id="GO:0032259">
    <property type="term" value="P:methylation"/>
    <property type="evidence" value="ECO:0007669"/>
    <property type="project" value="UniProtKB-KW"/>
</dbReference>
<keyword evidence="3" id="KW-0489">Methyltransferase</keyword>
<protein>
    <submittedName>
        <fullName evidence="3">Vanillate O-demethylase oxidoreductase VanB</fullName>
    </submittedName>
</protein>
<dbReference type="RefSeq" id="WP_111341830.1">
    <property type="nucleotide sequence ID" value="NZ_QHHQ01000001.1"/>
</dbReference>
<comment type="similarity">
    <text evidence="1">Belongs to the AHA1 family.</text>
</comment>
<proteinExistence type="inferred from homology"/>
<comment type="caution">
    <text evidence="3">The sequence shown here is derived from an EMBL/GenBank/DDBJ whole genome shotgun (WGS) entry which is preliminary data.</text>
</comment>
<name>A0A8B2NX95_9HYPH</name>
<dbReference type="Gene3D" id="3.30.530.20">
    <property type="match status" value="1"/>
</dbReference>
<dbReference type="Pfam" id="PF08327">
    <property type="entry name" value="AHSA1"/>
    <property type="match status" value="1"/>
</dbReference>
<evidence type="ECO:0000313" key="4">
    <source>
        <dbReference type="Proteomes" id="UP000249590"/>
    </source>
</evidence>
<dbReference type="AlphaFoldDB" id="A0A8B2NX95"/>
<dbReference type="OrthoDB" id="9805228at2"/>
<keyword evidence="4" id="KW-1185">Reference proteome</keyword>
<organism evidence="3 4">
    <name type="scientific">Acuticoccus sediminis</name>
    <dbReference type="NCBI Taxonomy" id="2184697"/>
    <lineage>
        <taxon>Bacteria</taxon>
        <taxon>Pseudomonadati</taxon>
        <taxon>Pseudomonadota</taxon>
        <taxon>Alphaproteobacteria</taxon>
        <taxon>Hyphomicrobiales</taxon>
        <taxon>Amorphaceae</taxon>
        <taxon>Acuticoccus</taxon>
    </lineage>
</organism>
<accession>A0A8B2NX95</accession>